<comment type="caution">
    <text evidence="1">The sequence shown here is derived from an EMBL/GenBank/DDBJ whole genome shotgun (WGS) entry which is preliminary data.</text>
</comment>
<name>A0A9P4S6S8_9PEZI</name>
<evidence type="ECO:0000313" key="2">
    <source>
        <dbReference type="Proteomes" id="UP000799429"/>
    </source>
</evidence>
<organism evidence="1 2">
    <name type="scientific">Patellaria atrata CBS 101060</name>
    <dbReference type="NCBI Taxonomy" id="1346257"/>
    <lineage>
        <taxon>Eukaryota</taxon>
        <taxon>Fungi</taxon>
        <taxon>Dikarya</taxon>
        <taxon>Ascomycota</taxon>
        <taxon>Pezizomycotina</taxon>
        <taxon>Dothideomycetes</taxon>
        <taxon>Dothideomycetes incertae sedis</taxon>
        <taxon>Patellariales</taxon>
        <taxon>Patellariaceae</taxon>
        <taxon>Patellaria</taxon>
    </lineage>
</organism>
<sequence length="51" mass="5676">MCDGFPKPNDSRLQVHVPLKQKYTHGRAETIAEINHCRSGECSSCAMGEDQ</sequence>
<accession>A0A9P4S6S8</accession>
<protein>
    <submittedName>
        <fullName evidence="1">Uncharacterized protein</fullName>
    </submittedName>
</protein>
<dbReference type="Proteomes" id="UP000799429">
    <property type="component" value="Unassembled WGS sequence"/>
</dbReference>
<gene>
    <name evidence="1" type="ORF">M501DRAFT_997344</name>
</gene>
<evidence type="ECO:0000313" key="1">
    <source>
        <dbReference type="EMBL" id="KAF2836103.1"/>
    </source>
</evidence>
<proteinExistence type="predicted"/>
<keyword evidence="2" id="KW-1185">Reference proteome</keyword>
<dbReference type="AlphaFoldDB" id="A0A9P4S6S8"/>
<dbReference type="EMBL" id="MU006105">
    <property type="protein sequence ID" value="KAF2836103.1"/>
    <property type="molecule type" value="Genomic_DNA"/>
</dbReference>
<reference evidence="1" key="1">
    <citation type="journal article" date="2020" name="Stud. Mycol.">
        <title>101 Dothideomycetes genomes: a test case for predicting lifestyles and emergence of pathogens.</title>
        <authorList>
            <person name="Haridas S."/>
            <person name="Albert R."/>
            <person name="Binder M."/>
            <person name="Bloem J."/>
            <person name="Labutti K."/>
            <person name="Salamov A."/>
            <person name="Andreopoulos B."/>
            <person name="Baker S."/>
            <person name="Barry K."/>
            <person name="Bills G."/>
            <person name="Bluhm B."/>
            <person name="Cannon C."/>
            <person name="Castanera R."/>
            <person name="Culley D."/>
            <person name="Daum C."/>
            <person name="Ezra D."/>
            <person name="Gonzalez J."/>
            <person name="Henrissat B."/>
            <person name="Kuo A."/>
            <person name="Liang C."/>
            <person name="Lipzen A."/>
            <person name="Lutzoni F."/>
            <person name="Magnuson J."/>
            <person name="Mondo S."/>
            <person name="Nolan M."/>
            <person name="Ohm R."/>
            <person name="Pangilinan J."/>
            <person name="Park H.-J."/>
            <person name="Ramirez L."/>
            <person name="Alfaro M."/>
            <person name="Sun H."/>
            <person name="Tritt A."/>
            <person name="Yoshinaga Y."/>
            <person name="Zwiers L.-H."/>
            <person name="Turgeon B."/>
            <person name="Goodwin S."/>
            <person name="Spatafora J."/>
            <person name="Crous P."/>
            <person name="Grigoriev I."/>
        </authorList>
    </citation>
    <scope>NUCLEOTIDE SEQUENCE</scope>
    <source>
        <strain evidence="1">CBS 101060</strain>
    </source>
</reference>